<dbReference type="GO" id="GO:0010436">
    <property type="term" value="F:carotenoid dioxygenase activity"/>
    <property type="evidence" value="ECO:0007669"/>
    <property type="project" value="TreeGrafter"/>
</dbReference>
<comment type="similarity">
    <text evidence="1">Belongs to the carotenoid oxygenase family.</text>
</comment>
<evidence type="ECO:0000313" key="8">
    <source>
        <dbReference type="Proteomes" id="UP001165082"/>
    </source>
</evidence>
<dbReference type="PANTHER" id="PTHR10543">
    <property type="entry name" value="BETA-CAROTENE DIOXYGENASE"/>
    <property type="match status" value="1"/>
</dbReference>
<feature type="binding site" evidence="5">
    <location>
        <position position="222"/>
    </location>
    <ligand>
        <name>Fe cation</name>
        <dbReference type="ChEBI" id="CHEBI:24875"/>
        <note>catalytic</note>
    </ligand>
</feature>
<keyword evidence="4 5" id="KW-0408">Iron</keyword>
<dbReference type="GO" id="GO:0016121">
    <property type="term" value="P:carotene catabolic process"/>
    <property type="evidence" value="ECO:0007669"/>
    <property type="project" value="TreeGrafter"/>
</dbReference>
<evidence type="ECO:0000256" key="6">
    <source>
        <dbReference type="SAM" id="MobiDB-lite"/>
    </source>
</evidence>
<feature type="non-terminal residue" evidence="7">
    <location>
        <position position="1"/>
    </location>
</feature>
<dbReference type="Pfam" id="PF03055">
    <property type="entry name" value="RPE65"/>
    <property type="match status" value="1"/>
</dbReference>
<dbReference type="Proteomes" id="UP001165082">
    <property type="component" value="Unassembled WGS sequence"/>
</dbReference>
<reference evidence="7" key="1">
    <citation type="submission" date="2022-07" db="EMBL/GenBank/DDBJ databases">
        <title>Genome analysis of Parmales, a sister group of diatoms, reveals the evolutionary specialization of diatoms from phago-mixotrophs to photoautotrophs.</title>
        <authorList>
            <person name="Ban H."/>
            <person name="Sato S."/>
            <person name="Yoshikawa S."/>
            <person name="Kazumasa Y."/>
            <person name="Nakamura Y."/>
            <person name="Ichinomiya M."/>
            <person name="Saitoh K."/>
            <person name="Sato N."/>
            <person name="Blanc-Mathieu R."/>
            <person name="Endo H."/>
            <person name="Kuwata A."/>
            <person name="Ogata H."/>
        </authorList>
    </citation>
    <scope>NUCLEOTIDE SEQUENCE</scope>
</reference>
<dbReference type="OrthoDB" id="407010at2759"/>
<keyword evidence="8" id="KW-1185">Reference proteome</keyword>
<evidence type="ECO:0000256" key="4">
    <source>
        <dbReference type="ARBA" id="ARBA00023004"/>
    </source>
</evidence>
<dbReference type="InterPro" id="IPR004294">
    <property type="entry name" value="Carotenoid_Oase"/>
</dbReference>
<evidence type="ECO:0000256" key="3">
    <source>
        <dbReference type="ARBA" id="ARBA00023002"/>
    </source>
</evidence>
<dbReference type="AlphaFoldDB" id="A0A9W6ZVE6"/>
<evidence type="ECO:0000313" key="7">
    <source>
        <dbReference type="EMBL" id="GMH57219.1"/>
    </source>
</evidence>
<evidence type="ECO:0000256" key="2">
    <source>
        <dbReference type="ARBA" id="ARBA00022723"/>
    </source>
</evidence>
<comment type="cofactor">
    <cofactor evidence="5">
        <name>Fe(2+)</name>
        <dbReference type="ChEBI" id="CHEBI:29033"/>
    </cofactor>
    <text evidence="5">Binds 1 Fe(2+) ion per subunit.</text>
</comment>
<evidence type="ECO:0000256" key="1">
    <source>
        <dbReference type="ARBA" id="ARBA00006787"/>
    </source>
</evidence>
<keyword evidence="2 5" id="KW-0479">Metal-binding</keyword>
<accession>A0A9W6ZVE6</accession>
<organism evidence="7 8">
    <name type="scientific">Triparma retinervis</name>
    <dbReference type="NCBI Taxonomy" id="2557542"/>
    <lineage>
        <taxon>Eukaryota</taxon>
        <taxon>Sar</taxon>
        <taxon>Stramenopiles</taxon>
        <taxon>Ochrophyta</taxon>
        <taxon>Bolidophyceae</taxon>
        <taxon>Parmales</taxon>
        <taxon>Triparmaceae</taxon>
        <taxon>Triparma</taxon>
    </lineage>
</organism>
<comment type="caution">
    <text evidence="7">The sequence shown here is derived from an EMBL/GenBank/DDBJ whole genome shotgun (WGS) entry which is preliminary data.</text>
</comment>
<dbReference type="GO" id="GO:0046872">
    <property type="term" value="F:metal ion binding"/>
    <property type="evidence" value="ECO:0007669"/>
    <property type="project" value="UniProtKB-KW"/>
</dbReference>
<name>A0A9W6ZVE6_9STRA</name>
<evidence type="ECO:0000256" key="5">
    <source>
        <dbReference type="PIRSR" id="PIRSR604294-1"/>
    </source>
</evidence>
<dbReference type="EMBL" id="BRXZ01002214">
    <property type="protein sequence ID" value="GMH57219.1"/>
    <property type="molecule type" value="Genomic_DNA"/>
</dbReference>
<keyword evidence="3" id="KW-0560">Oxidoreductase</keyword>
<protein>
    <submittedName>
        <fullName evidence="7">Uncharacterized protein</fullName>
    </submittedName>
</protein>
<dbReference type="PANTHER" id="PTHR10543:SF89">
    <property type="entry name" value="CAROTENOID 9,10(9',10')-CLEAVAGE DIOXYGENASE 1"/>
    <property type="match status" value="1"/>
</dbReference>
<proteinExistence type="inferred from homology"/>
<feature type="region of interest" description="Disordered" evidence="6">
    <location>
        <begin position="1"/>
        <end position="27"/>
    </location>
</feature>
<gene>
    <name evidence="7" type="ORF">TrRE_jg8735</name>
</gene>
<sequence length="275" mass="29413">GPGGERSEGPVVKVPVPPDGHPGHLGDFSFSNSWEEDGGRTVVIEGVRSLGTSGTAQSSKALLPEDLEDYRNRASKKELWRYEIDVPSGAVRSSFPRSSSHFGFPSIDSRKSGSKSTVVYGLVCGSAGSSVAPWQGVARIEEGAASGTMDAWIERGSYAGEPQFVPRVGGGKGEKDGYLVTVVRTGASQTHLVVLDAGKLKEGPVCRVKLAEGDRAMPHGLHGCWAEGAEWGKEEIRRRAKLADKLEAKGNLFNEVKSDFSGLGLRLDDFDFYGF</sequence>